<dbReference type="SUPFAM" id="SSF81301">
    <property type="entry name" value="Nucleotidyltransferase"/>
    <property type="match status" value="1"/>
</dbReference>
<proteinExistence type="predicted"/>
<comment type="caution">
    <text evidence="3">The sequence shown here is derived from an EMBL/GenBank/DDBJ whole genome shotgun (WGS) entry which is preliminary data.</text>
</comment>
<dbReference type="eggNOG" id="COG2357">
    <property type="taxonomic scope" value="Bacteria"/>
</dbReference>
<evidence type="ECO:0000256" key="1">
    <source>
        <dbReference type="ARBA" id="ARBA00004976"/>
    </source>
</evidence>
<dbReference type="InterPro" id="IPR043519">
    <property type="entry name" value="NT_sf"/>
</dbReference>
<gene>
    <name evidence="3" type="ORF">HMP0721_0509</name>
</gene>
<name>E6MER6_9FIRM</name>
<reference evidence="3 4" key="1">
    <citation type="submission" date="2010-12" db="EMBL/GenBank/DDBJ databases">
        <authorList>
            <person name="Muzny D."/>
            <person name="Qin X."/>
            <person name="Deng J."/>
            <person name="Jiang H."/>
            <person name="Liu Y."/>
            <person name="Qu J."/>
            <person name="Song X.-Z."/>
            <person name="Zhang L."/>
            <person name="Thornton R."/>
            <person name="Coyle M."/>
            <person name="Francisco L."/>
            <person name="Jackson L."/>
            <person name="Javaid M."/>
            <person name="Korchina V."/>
            <person name="Kovar C."/>
            <person name="Mata R."/>
            <person name="Mathew T."/>
            <person name="Ngo R."/>
            <person name="Nguyen L."/>
            <person name="Nguyen N."/>
            <person name="Okwuonu G."/>
            <person name="Ongeri F."/>
            <person name="Pham C."/>
            <person name="Simmons D."/>
            <person name="Wilczek-Boney K."/>
            <person name="Hale W."/>
            <person name="Jakkamsetti A."/>
            <person name="Pham P."/>
            <person name="Ruth R."/>
            <person name="San Lucas F."/>
            <person name="Warren J."/>
            <person name="Zhang J."/>
            <person name="Zhao Z."/>
            <person name="Zhou C."/>
            <person name="Zhu D."/>
            <person name="Lee S."/>
            <person name="Bess C."/>
            <person name="Blankenburg K."/>
            <person name="Forbes L."/>
            <person name="Fu Q."/>
            <person name="Gubbala S."/>
            <person name="Hirani K."/>
            <person name="Jayaseelan J.C."/>
            <person name="Lara F."/>
            <person name="Munidasa M."/>
            <person name="Palculict T."/>
            <person name="Patil S."/>
            <person name="Pu L.-L."/>
            <person name="Saada N."/>
            <person name="Tang L."/>
            <person name="Weissenberger G."/>
            <person name="Zhu Y."/>
            <person name="Hemphill L."/>
            <person name="Shang Y."/>
            <person name="Youmans B."/>
            <person name="Ayvaz T."/>
            <person name="Ross M."/>
            <person name="Santibanez J."/>
            <person name="Aqrawi P."/>
            <person name="Gross S."/>
            <person name="Joshi V."/>
            <person name="Fowler G."/>
            <person name="Nazareth L."/>
            <person name="Reid J."/>
            <person name="Worley K."/>
            <person name="Petrosino J."/>
            <person name="Highlander S."/>
            <person name="Gibbs R."/>
        </authorList>
    </citation>
    <scope>NUCLEOTIDE SEQUENCE [LARGE SCALE GENOMIC DNA]</scope>
    <source>
        <strain evidence="3 4">ATCC 23263</strain>
    </source>
</reference>
<dbReference type="CDD" id="cd05399">
    <property type="entry name" value="NT_Rel-Spo_like"/>
    <property type="match status" value="1"/>
</dbReference>
<dbReference type="Pfam" id="PF04607">
    <property type="entry name" value="RelA_SpoT"/>
    <property type="match status" value="1"/>
</dbReference>
<dbReference type="RefSeq" id="WP_006597928.1">
    <property type="nucleotide sequence ID" value="NZ_GL622359.1"/>
</dbReference>
<dbReference type="PANTHER" id="PTHR47837">
    <property type="entry name" value="GTP PYROPHOSPHOKINASE YJBM"/>
    <property type="match status" value="1"/>
</dbReference>
<dbReference type="PANTHER" id="PTHR47837:SF2">
    <property type="entry name" value="GTP PYROPHOSPHOKINASE YWAC"/>
    <property type="match status" value="1"/>
</dbReference>
<accession>E6MER6</accession>
<feature type="domain" description="RelA/SpoT" evidence="2">
    <location>
        <begin position="82"/>
        <end position="205"/>
    </location>
</feature>
<dbReference type="InterPro" id="IPR052366">
    <property type="entry name" value="GTP_Pyrophosphokinase"/>
</dbReference>
<evidence type="ECO:0000313" key="4">
    <source>
        <dbReference type="Proteomes" id="UP000004754"/>
    </source>
</evidence>
<evidence type="ECO:0000313" key="3">
    <source>
        <dbReference type="EMBL" id="EFV02414.1"/>
    </source>
</evidence>
<keyword evidence="4" id="KW-1185">Reference proteome</keyword>
<sequence length="237" mass="27073">MLNEKITDKTPMLEILENVDPTIIADDSEVDPHKQAQHLLKEMFDLQMVYRSAIREISTKLEILNDEFQSLHERNPIHTMSSRVKSPKSIVEKLGRKGYPISVDSAVENLNDIAGVRVVCPYIEDIYAVSQLLKSQDDLEVLRTTDYIKNPKPSGYRSLHIVVKVPIFLSDHKQPVKVEVQIRTIAMDFWASLEHQLRYKSASKVVPEVTAAALKECADTIAETDRKMQDIHNQVIR</sequence>
<evidence type="ECO:0000259" key="2">
    <source>
        <dbReference type="SMART" id="SM00954"/>
    </source>
</evidence>
<dbReference type="EMBL" id="AEQN01000008">
    <property type="protein sequence ID" value="EFV02414.1"/>
    <property type="molecule type" value="Genomic_DNA"/>
</dbReference>
<dbReference type="Gene3D" id="3.30.460.10">
    <property type="entry name" value="Beta Polymerase, domain 2"/>
    <property type="match status" value="1"/>
</dbReference>
<organism evidence="3 4">
    <name type="scientific">Pseudoramibacter alactolyticus ATCC 23263</name>
    <dbReference type="NCBI Taxonomy" id="887929"/>
    <lineage>
        <taxon>Bacteria</taxon>
        <taxon>Bacillati</taxon>
        <taxon>Bacillota</taxon>
        <taxon>Clostridia</taxon>
        <taxon>Eubacteriales</taxon>
        <taxon>Eubacteriaceae</taxon>
        <taxon>Pseudoramibacter</taxon>
    </lineage>
</organism>
<dbReference type="Gene3D" id="1.10.287.860">
    <property type="entry name" value="Nucleotidyltransferase"/>
    <property type="match status" value="1"/>
</dbReference>
<protein>
    <submittedName>
        <fullName evidence="3">RelA/SpoT domain protein</fullName>
    </submittedName>
</protein>
<dbReference type="AlphaFoldDB" id="E6MER6"/>
<dbReference type="STRING" id="887929.HMP0721_0509"/>
<comment type="pathway">
    <text evidence="1">Purine metabolism; ppGpp biosynthesis; ppGpp from GTP: step 1/2.</text>
</comment>
<dbReference type="SMART" id="SM00954">
    <property type="entry name" value="RelA_SpoT"/>
    <property type="match status" value="1"/>
</dbReference>
<dbReference type="OrthoDB" id="9789634at2"/>
<dbReference type="GO" id="GO:0015970">
    <property type="term" value="P:guanosine tetraphosphate biosynthetic process"/>
    <property type="evidence" value="ECO:0007669"/>
    <property type="project" value="UniProtKB-UniPathway"/>
</dbReference>
<dbReference type="Proteomes" id="UP000004754">
    <property type="component" value="Unassembled WGS sequence"/>
</dbReference>
<dbReference type="HOGENOM" id="CLU_077095_0_0_9"/>
<dbReference type="UniPathway" id="UPA00908">
    <property type="reaction ID" value="UER00884"/>
</dbReference>
<dbReference type="InterPro" id="IPR007685">
    <property type="entry name" value="RelA_SpoT"/>
</dbReference>